<dbReference type="Proteomes" id="UP000029708">
    <property type="component" value="Unassembled WGS sequence"/>
</dbReference>
<dbReference type="InterPro" id="IPR039426">
    <property type="entry name" value="TonB-dep_rcpt-like"/>
</dbReference>
<evidence type="ECO:0000256" key="1">
    <source>
        <dbReference type="ARBA" id="ARBA00004571"/>
    </source>
</evidence>
<dbReference type="HOGENOM" id="CLU_006298_3_0_6"/>
<gene>
    <name evidence="11" type="ORF">HNQ86_002255</name>
    <name evidence="10" type="ORF">LF63_0114980</name>
</gene>
<evidence type="ECO:0000259" key="8">
    <source>
        <dbReference type="Pfam" id="PF07715"/>
    </source>
</evidence>
<dbReference type="InterPro" id="IPR036942">
    <property type="entry name" value="Beta-barrel_TonB_sf"/>
</dbReference>
<accession>A0A099CSM3</accession>
<dbReference type="Pfam" id="PF25183">
    <property type="entry name" value="OMP_b-brl_4"/>
    <property type="match status" value="1"/>
</dbReference>
<dbReference type="PANTHER" id="PTHR30069:SF46">
    <property type="entry name" value="OAR PROTEIN"/>
    <property type="match status" value="1"/>
</dbReference>
<dbReference type="OrthoDB" id="9768147at2"/>
<keyword evidence="12" id="KW-1185">Reference proteome</keyword>
<dbReference type="EMBL" id="JACHET010000001">
    <property type="protein sequence ID" value="MBB6184910.1"/>
    <property type="molecule type" value="Genomic_DNA"/>
</dbReference>
<dbReference type="SUPFAM" id="SSF56935">
    <property type="entry name" value="Porins"/>
    <property type="match status" value="1"/>
</dbReference>
<feature type="domain" description="TonB-dependent receptor plug" evidence="8">
    <location>
        <begin position="137"/>
        <end position="238"/>
    </location>
</feature>
<keyword evidence="4" id="KW-0812">Transmembrane</keyword>
<keyword evidence="6" id="KW-0998">Cell outer membrane</keyword>
<organism evidence="10 12">
    <name type="scientific">Oleiagrimonas soli</name>
    <dbReference type="NCBI Taxonomy" id="1543381"/>
    <lineage>
        <taxon>Bacteria</taxon>
        <taxon>Pseudomonadati</taxon>
        <taxon>Pseudomonadota</taxon>
        <taxon>Gammaproteobacteria</taxon>
        <taxon>Lysobacterales</taxon>
        <taxon>Rhodanobacteraceae</taxon>
        <taxon>Oleiagrimonas</taxon>
    </lineage>
</organism>
<reference evidence="10 12" key="1">
    <citation type="submission" date="2014-09" db="EMBL/GenBank/DDBJ databases">
        <title>Xanthomonadaceae 3.5X direct submission.</title>
        <authorList>
            <person name="Fang T."/>
            <person name="Wang H."/>
        </authorList>
    </citation>
    <scope>NUCLEOTIDE SEQUENCE [LARGE SCALE GENOMIC DNA]</scope>
    <source>
        <strain evidence="10 12">3.5X</strain>
    </source>
</reference>
<name>A0A099CSM3_9GAMM</name>
<comment type="subcellular location">
    <subcellularLocation>
        <location evidence="1">Cell outer membrane</location>
        <topology evidence="1">Multi-pass membrane protein</topology>
    </subcellularLocation>
</comment>
<feature type="domain" description="TonB-dependent transporter Oar-like beta-barrel" evidence="9">
    <location>
        <begin position="349"/>
        <end position="602"/>
    </location>
</feature>
<dbReference type="GO" id="GO:0044718">
    <property type="term" value="P:siderophore transmembrane transport"/>
    <property type="evidence" value="ECO:0007669"/>
    <property type="project" value="TreeGrafter"/>
</dbReference>
<protein>
    <submittedName>
        <fullName evidence="10">Oar protein</fullName>
    </submittedName>
</protein>
<dbReference type="Pfam" id="PF07715">
    <property type="entry name" value="Plug"/>
    <property type="match status" value="1"/>
</dbReference>
<dbReference type="RefSeq" id="WP_043104459.1">
    <property type="nucleotide sequence ID" value="NZ_JACHET010000001.1"/>
</dbReference>
<dbReference type="InterPro" id="IPR057601">
    <property type="entry name" value="Oar-like_b-barrel"/>
</dbReference>
<evidence type="ECO:0000313" key="13">
    <source>
        <dbReference type="Proteomes" id="UP000560000"/>
    </source>
</evidence>
<evidence type="ECO:0000256" key="5">
    <source>
        <dbReference type="ARBA" id="ARBA00023136"/>
    </source>
</evidence>
<dbReference type="GO" id="GO:0015344">
    <property type="term" value="F:siderophore uptake transmembrane transporter activity"/>
    <property type="evidence" value="ECO:0007669"/>
    <property type="project" value="TreeGrafter"/>
</dbReference>
<evidence type="ECO:0000313" key="11">
    <source>
        <dbReference type="EMBL" id="MBB6184910.1"/>
    </source>
</evidence>
<evidence type="ECO:0000313" key="12">
    <source>
        <dbReference type="Proteomes" id="UP000029708"/>
    </source>
</evidence>
<evidence type="ECO:0000256" key="4">
    <source>
        <dbReference type="ARBA" id="ARBA00022692"/>
    </source>
</evidence>
<reference evidence="11 13" key="2">
    <citation type="submission" date="2020-08" db="EMBL/GenBank/DDBJ databases">
        <title>Genomic Encyclopedia of Type Strains, Phase IV (KMG-IV): sequencing the most valuable type-strain genomes for metagenomic binning, comparative biology and taxonomic classification.</title>
        <authorList>
            <person name="Goeker M."/>
        </authorList>
    </citation>
    <scope>NUCLEOTIDE SEQUENCE [LARGE SCALE GENOMIC DNA]</scope>
    <source>
        <strain evidence="11 13">DSM 107085</strain>
    </source>
</reference>
<dbReference type="Gene3D" id="2.40.170.20">
    <property type="entry name" value="TonB-dependent receptor, beta-barrel domain"/>
    <property type="match status" value="1"/>
</dbReference>
<evidence type="ECO:0000256" key="7">
    <source>
        <dbReference type="SAM" id="SignalP"/>
    </source>
</evidence>
<evidence type="ECO:0000256" key="3">
    <source>
        <dbReference type="ARBA" id="ARBA00022452"/>
    </source>
</evidence>
<dbReference type="PANTHER" id="PTHR30069">
    <property type="entry name" value="TONB-DEPENDENT OUTER MEMBRANE RECEPTOR"/>
    <property type="match status" value="1"/>
</dbReference>
<keyword evidence="5" id="KW-0472">Membrane</keyword>
<evidence type="ECO:0000256" key="2">
    <source>
        <dbReference type="ARBA" id="ARBA00022448"/>
    </source>
</evidence>
<dbReference type="GO" id="GO:0009279">
    <property type="term" value="C:cell outer membrane"/>
    <property type="evidence" value="ECO:0007669"/>
    <property type="project" value="UniProtKB-SubCell"/>
</dbReference>
<keyword evidence="2" id="KW-0813">Transport</keyword>
<feature type="signal peptide" evidence="7">
    <location>
        <begin position="1"/>
        <end position="33"/>
    </location>
</feature>
<dbReference type="SUPFAM" id="SSF49452">
    <property type="entry name" value="Starch-binding domain-like"/>
    <property type="match status" value="1"/>
</dbReference>
<evidence type="ECO:0000259" key="9">
    <source>
        <dbReference type="Pfam" id="PF25183"/>
    </source>
</evidence>
<sequence>MTKRNQARGAHVRRNALAVALAVGLGFTGVALAQSTAGAIFGNAPSAEGQTVKVTSESGLTRTVSVAADGRYTVGNLPVGTYTVTLSKGGETVSTRNNVSITVGAGTEVDFASTTNLGSVQVNANALPAIDVTSVSSNFTVTAEQLERLPIGRSAESIALLAPGVVGGSGAFGNSVTGPVVSFGGAGVTENAYYVNGINTTALYDYTGSAYQLPYGSISQQENLTGGYSAKYGRSDGGVINQVGKRGTNEWHFGGQVVWTPRSLRADPKNTYYKNVALPGEVYASDQVKPGDLQWYRNANKGWETQYSAYIGGPLVKDKLFIFLSAEQTKDGVRNNTSVATGQDRYYKNRDLKYYGKLDWNINENNVFEFTELKQKAKNRYGEGFFFDNDTKTDLASSGPLSYLDYSYETRIFHYTSYLSDAATLSVLYGYTNVKNPTIVPNATDLPFISGALSQDPAITGGTAIRNNQTVATIGSPNAAQKSKNLRVDFSYQLGDHLLEAGIDNVSYGATDQGRQRSGPGYVWIYARSANPGDNIRAPLGVGPAGGNGYYVYKDIFKTITSLGAQQKAYYIQDKWQISDNLLLNLGIRNDEFSNQNNIGQNFVDEKNQWEPRLGFSWDVNGDSSLKIYGNLGRYYLALPQAVGERAATASTTTDQYFTYTGIDANGEPTGLKEVPGVNGAPPPGPVSSNNEYGLVPNPGTVTSTNLRAQYQDELILGFDKTLGPNWVYGAKATYRKLQTIIDDVCDTGKIADKIAAMGLNPDDYQWADPGCRLFNPGGSNRFKVLTADGSSSISVNMTNADWGTFPKPKRKYYALDLYLEHPFDGTWTGRVDYVFSRSYGNAEGQVRSDLGQTDISKTEDWDYVQIMSGAGGDLANDRRHQIKAYGAWQVTPEWLVSGTLRIQSGGPKSCLGFYGPDQSDVGLGYGSDYHWCRGKVFSPGSERLPWTKTLNLGVTYRPAFADHKLAFKMNIYNVTNEQATLQTDPNLHPRYSLAISNTYDSGLYFQAPRSIQLSASYDY</sequence>
<keyword evidence="7" id="KW-0732">Signal</keyword>
<dbReference type="InterPro" id="IPR012910">
    <property type="entry name" value="Plug_dom"/>
</dbReference>
<dbReference type="GO" id="GO:0030246">
    <property type="term" value="F:carbohydrate binding"/>
    <property type="evidence" value="ECO:0007669"/>
    <property type="project" value="InterPro"/>
</dbReference>
<dbReference type="STRING" id="1543381.LF63_0114980"/>
<comment type="caution">
    <text evidence="10">The sequence shown here is derived from an EMBL/GenBank/DDBJ whole genome shotgun (WGS) entry which is preliminary data.</text>
</comment>
<evidence type="ECO:0000256" key="6">
    <source>
        <dbReference type="ARBA" id="ARBA00023237"/>
    </source>
</evidence>
<dbReference type="Proteomes" id="UP000560000">
    <property type="component" value="Unassembled WGS sequence"/>
</dbReference>
<proteinExistence type="predicted"/>
<keyword evidence="3" id="KW-1134">Transmembrane beta strand</keyword>
<dbReference type="InterPro" id="IPR013784">
    <property type="entry name" value="Carb-bd-like_fold"/>
</dbReference>
<dbReference type="EMBL" id="JROI01000018">
    <property type="protein sequence ID" value="KGI76607.1"/>
    <property type="molecule type" value="Genomic_DNA"/>
</dbReference>
<feature type="chain" id="PRO_5033217051" evidence="7">
    <location>
        <begin position="34"/>
        <end position="1020"/>
    </location>
</feature>
<dbReference type="AlphaFoldDB" id="A0A099CSM3"/>
<dbReference type="Pfam" id="PF13620">
    <property type="entry name" value="CarboxypepD_reg"/>
    <property type="match status" value="1"/>
</dbReference>
<evidence type="ECO:0000313" key="10">
    <source>
        <dbReference type="EMBL" id="KGI76607.1"/>
    </source>
</evidence>
<dbReference type="Gene3D" id="2.60.40.1120">
    <property type="entry name" value="Carboxypeptidase-like, regulatory domain"/>
    <property type="match status" value="1"/>
</dbReference>